<dbReference type="SUPFAM" id="SSF52768">
    <property type="entry name" value="Arginase/deacetylase"/>
    <property type="match status" value="1"/>
</dbReference>
<keyword evidence="5" id="KW-1185">Reference proteome</keyword>
<sequence length="179" mass="20604">MHKLTQLSEGVRESLRRLSSITWMAEELLKVADYYMPNKWRISCVHTQVLEANYNGSGAVWDIKGQTTTLIADVKEHKKAIWQMFKRQMECIEVITTKDSIQSLETYGEMIFAENIIDIDIHHGDGVEEAFYTTDRVMIVSFHKLGDYFHGTGDIRDIGYSKGKYYSLNVPLDDGIDDE</sequence>
<comment type="caution">
    <text evidence="4">The sequence shown here is derived from an EMBL/GenBank/DDBJ whole genome shotgun (WGS) entry which is preliminary data.</text>
</comment>
<dbReference type="InterPro" id="IPR023801">
    <property type="entry name" value="His_deacetylse_dom"/>
</dbReference>
<dbReference type="Proteomes" id="UP001206925">
    <property type="component" value="Unassembled WGS sequence"/>
</dbReference>
<keyword evidence="1" id="KW-0678">Repressor</keyword>
<dbReference type="GO" id="GO:0040029">
    <property type="term" value="P:epigenetic regulation of gene expression"/>
    <property type="evidence" value="ECO:0007669"/>
    <property type="project" value="TreeGrafter"/>
</dbReference>
<dbReference type="GO" id="GO:0005634">
    <property type="term" value="C:nucleus"/>
    <property type="evidence" value="ECO:0007669"/>
    <property type="project" value="TreeGrafter"/>
</dbReference>
<keyword evidence="2" id="KW-0156">Chromatin regulator</keyword>
<evidence type="ECO:0000313" key="5">
    <source>
        <dbReference type="Proteomes" id="UP001206925"/>
    </source>
</evidence>
<feature type="non-terminal residue" evidence="4">
    <location>
        <position position="1"/>
    </location>
</feature>
<dbReference type="PANTHER" id="PTHR10625:SF44">
    <property type="entry name" value="HISTONE DEACETYLASE 19"/>
    <property type="match status" value="1"/>
</dbReference>
<dbReference type="InterPro" id="IPR037138">
    <property type="entry name" value="His_deacetylse_dom_sf"/>
</dbReference>
<organism evidence="4 5">
    <name type="scientific">Ambrosia artemisiifolia</name>
    <name type="common">Common ragweed</name>
    <dbReference type="NCBI Taxonomy" id="4212"/>
    <lineage>
        <taxon>Eukaryota</taxon>
        <taxon>Viridiplantae</taxon>
        <taxon>Streptophyta</taxon>
        <taxon>Embryophyta</taxon>
        <taxon>Tracheophyta</taxon>
        <taxon>Spermatophyta</taxon>
        <taxon>Magnoliopsida</taxon>
        <taxon>eudicotyledons</taxon>
        <taxon>Gunneridae</taxon>
        <taxon>Pentapetalae</taxon>
        <taxon>asterids</taxon>
        <taxon>campanulids</taxon>
        <taxon>Asterales</taxon>
        <taxon>Asteraceae</taxon>
        <taxon>Asteroideae</taxon>
        <taxon>Heliantheae alliance</taxon>
        <taxon>Heliantheae</taxon>
        <taxon>Ambrosia</taxon>
    </lineage>
</organism>
<evidence type="ECO:0000259" key="3">
    <source>
        <dbReference type="Pfam" id="PF00850"/>
    </source>
</evidence>
<dbReference type="AlphaFoldDB" id="A0AAD5D0F1"/>
<dbReference type="Gene3D" id="3.40.800.20">
    <property type="entry name" value="Histone deacetylase domain"/>
    <property type="match status" value="1"/>
</dbReference>
<proteinExistence type="predicted"/>
<feature type="domain" description="Histone deacetylase" evidence="3">
    <location>
        <begin position="116"/>
        <end position="179"/>
    </location>
</feature>
<evidence type="ECO:0000256" key="2">
    <source>
        <dbReference type="ARBA" id="ARBA00022853"/>
    </source>
</evidence>
<protein>
    <recommendedName>
        <fullName evidence="3">Histone deacetylase domain-containing protein</fullName>
    </recommendedName>
</protein>
<dbReference type="InterPro" id="IPR023696">
    <property type="entry name" value="Ureohydrolase_dom_sf"/>
</dbReference>
<dbReference type="GO" id="GO:0004407">
    <property type="term" value="F:histone deacetylase activity"/>
    <property type="evidence" value="ECO:0007669"/>
    <property type="project" value="TreeGrafter"/>
</dbReference>
<evidence type="ECO:0000256" key="1">
    <source>
        <dbReference type="ARBA" id="ARBA00022491"/>
    </source>
</evidence>
<evidence type="ECO:0000313" key="4">
    <source>
        <dbReference type="EMBL" id="KAI7749735.1"/>
    </source>
</evidence>
<dbReference type="EMBL" id="JAMZMK010006289">
    <property type="protein sequence ID" value="KAI7749735.1"/>
    <property type="molecule type" value="Genomic_DNA"/>
</dbReference>
<name>A0AAD5D0F1_AMBAR</name>
<gene>
    <name evidence="4" type="ORF">M8C21_015590</name>
</gene>
<accession>A0AAD5D0F1</accession>
<dbReference type="Pfam" id="PF00850">
    <property type="entry name" value="Hist_deacetyl"/>
    <property type="match status" value="1"/>
</dbReference>
<dbReference type="PANTHER" id="PTHR10625">
    <property type="entry name" value="HISTONE DEACETYLASE HDAC1-RELATED"/>
    <property type="match status" value="1"/>
</dbReference>
<reference evidence="4" key="1">
    <citation type="submission" date="2022-06" db="EMBL/GenBank/DDBJ databases">
        <title>Uncovering the hologenomic basis of an extraordinary plant invasion.</title>
        <authorList>
            <person name="Bieker V.C."/>
            <person name="Martin M.D."/>
            <person name="Gilbert T."/>
            <person name="Hodgins K."/>
            <person name="Battlay P."/>
            <person name="Petersen B."/>
            <person name="Wilson J."/>
        </authorList>
    </citation>
    <scope>NUCLEOTIDE SEQUENCE</scope>
    <source>
        <strain evidence="4">AA19_3_7</strain>
        <tissue evidence="4">Leaf</tissue>
    </source>
</reference>